<dbReference type="GO" id="GO:0003676">
    <property type="term" value="F:nucleic acid binding"/>
    <property type="evidence" value="ECO:0007669"/>
    <property type="project" value="InterPro"/>
</dbReference>
<dbReference type="InterPro" id="IPR041588">
    <property type="entry name" value="Integrase_H2C2"/>
</dbReference>
<dbReference type="Pfam" id="PF17921">
    <property type="entry name" value="Integrase_H2C2"/>
    <property type="match status" value="1"/>
</dbReference>
<reference evidence="3" key="1">
    <citation type="submission" date="2016-06" db="EMBL/GenBank/DDBJ databases">
        <title>Parallel loss of symbiosis genes in relatives of nitrogen-fixing non-legume Parasponia.</title>
        <authorList>
            <person name="Van Velzen R."/>
            <person name="Holmer R."/>
            <person name="Bu F."/>
            <person name="Rutten L."/>
            <person name="Van Zeijl A."/>
            <person name="Liu W."/>
            <person name="Santuari L."/>
            <person name="Cao Q."/>
            <person name="Sharma T."/>
            <person name="Shen D."/>
            <person name="Roswanjaya Y."/>
            <person name="Wardhani T."/>
            <person name="Kalhor M.S."/>
            <person name="Jansen J."/>
            <person name="Van den Hoogen J."/>
            <person name="Gungor B."/>
            <person name="Hartog M."/>
            <person name="Hontelez J."/>
            <person name="Verver J."/>
            <person name="Yang W.-C."/>
            <person name="Schijlen E."/>
            <person name="Repin R."/>
            <person name="Schilthuizen M."/>
            <person name="Schranz E."/>
            <person name="Heidstra R."/>
            <person name="Miyata K."/>
            <person name="Fedorova E."/>
            <person name="Kohlen W."/>
            <person name="Bisseling T."/>
            <person name="Smit S."/>
            <person name="Geurts R."/>
        </authorList>
    </citation>
    <scope>NUCLEOTIDE SEQUENCE [LARGE SCALE GENOMIC DNA]</scope>
    <source>
        <strain evidence="3">cv. WU1-14</strain>
    </source>
</reference>
<dbReference type="AlphaFoldDB" id="A0A2P5AC51"/>
<feature type="non-terminal residue" evidence="2">
    <location>
        <position position="121"/>
    </location>
</feature>
<sequence length="121" mass="13706">MLRCIGPVEVQKLMEKIHEGVCSNHSGGRSLAHKALTAGYFWPYMMAEAARFIKKCDKCQRFVPTNCQPAEVLHSNITLWPFAKWGLDIVGELPRSPGGRRYVLLATDYFTKWVEAEAYAT</sequence>
<dbReference type="Gene3D" id="3.30.420.10">
    <property type="entry name" value="Ribonuclease H-like superfamily/Ribonuclease H"/>
    <property type="match status" value="1"/>
</dbReference>
<dbReference type="InterPro" id="IPR012337">
    <property type="entry name" value="RNaseH-like_sf"/>
</dbReference>
<dbReference type="InterPro" id="IPR036397">
    <property type="entry name" value="RNaseH_sf"/>
</dbReference>
<name>A0A2P5AC51_PARAD</name>
<accession>A0A2P5AC51</accession>
<dbReference type="InterPro" id="IPR052160">
    <property type="entry name" value="Gypsy_RT_Integrase-like"/>
</dbReference>
<dbReference type="PANTHER" id="PTHR47266">
    <property type="entry name" value="ENDONUCLEASE-RELATED"/>
    <property type="match status" value="1"/>
</dbReference>
<protein>
    <submittedName>
        <fullName evidence="2">Ribonuclease H-like domain containing protein</fullName>
    </submittedName>
</protein>
<organism evidence="2 3">
    <name type="scientific">Parasponia andersonii</name>
    <name type="common">Sponia andersonii</name>
    <dbReference type="NCBI Taxonomy" id="3476"/>
    <lineage>
        <taxon>Eukaryota</taxon>
        <taxon>Viridiplantae</taxon>
        <taxon>Streptophyta</taxon>
        <taxon>Embryophyta</taxon>
        <taxon>Tracheophyta</taxon>
        <taxon>Spermatophyta</taxon>
        <taxon>Magnoliopsida</taxon>
        <taxon>eudicotyledons</taxon>
        <taxon>Gunneridae</taxon>
        <taxon>Pentapetalae</taxon>
        <taxon>rosids</taxon>
        <taxon>fabids</taxon>
        <taxon>Rosales</taxon>
        <taxon>Cannabaceae</taxon>
        <taxon>Parasponia</taxon>
    </lineage>
</organism>
<dbReference type="STRING" id="3476.A0A2P5AC51"/>
<dbReference type="OrthoDB" id="1731868at2759"/>
<dbReference type="Gene3D" id="1.10.340.70">
    <property type="match status" value="1"/>
</dbReference>
<dbReference type="Proteomes" id="UP000237105">
    <property type="component" value="Unassembled WGS sequence"/>
</dbReference>
<feature type="domain" description="Integrase zinc-binding" evidence="1">
    <location>
        <begin position="9"/>
        <end position="62"/>
    </location>
</feature>
<keyword evidence="3" id="KW-1185">Reference proteome</keyword>
<evidence type="ECO:0000259" key="1">
    <source>
        <dbReference type="Pfam" id="PF17921"/>
    </source>
</evidence>
<evidence type="ECO:0000313" key="2">
    <source>
        <dbReference type="EMBL" id="PON34120.1"/>
    </source>
</evidence>
<dbReference type="SUPFAM" id="SSF53098">
    <property type="entry name" value="Ribonuclease H-like"/>
    <property type="match status" value="1"/>
</dbReference>
<gene>
    <name evidence="2" type="ORF">PanWU01x14_347100</name>
</gene>
<proteinExistence type="predicted"/>
<dbReference type="EMBL" id="JXTB01000680">
    <property type="protein sequence ID" value="PON34120.1"/>
    <property type="molecule type" value="Genomic_DNA"/>
</dbReference>
<evidence type="ECO:0000313" key="3">
    <source>
        <dbReference type="Proteomes" id="UP000237105"/>
    </source>
</evidence>
<comment type="caution">
    <text evidence="2">The sequence shown here is derived from an EMBL/GenBank/DDBJ whole genome shotgun (WGS) entry which is preliminary data.</text>
</comment>